<organism evidence="6 7">
    <name type="scientific">Dactylosporangium darangshiense</name>
    <dbReference type="NCBI Taxonomy" id="579108"/>
    <lineage>
        <taxon>Bacteria</taxon>
        <taxon>Bacillati</taxon>
        <taxon>Actinomycetota</taxon>
        <taxon>Actinomycetes</taxon>
        <taxon>Micromonosporales</taxon>
        <taxon>Micromonosporaceae</taxon>
        <taxon>Dactylosporangium</taxon>
    </lineage>
</organism>
<gene>
    <name evidence="6" type="ORF">GCM10022255_052660</name>
</gene>
<feature type="domain" description="Chitin-binding type-3" evidence="5">
    <location>
        <begin position="423"/>
        <end position="468"/>
    </location>
</feature>
<evidence type="ECO:0000313" key="6">
    <source>
        <dbReference type="EMBL" id="GAA4253123.1"/>
    </source>
</evidence>
<dbReference type="SMART" id="SM00495">
    <property type="entry name" value="ChtBD3"/>
    <property type="match status" value="1"/>
</dbReference>
<dbReference type="InterPro" id="IPR003610">
    <property type="entry name" value="CBM5/12"/>
</dbReference>
<dbReference type="InterPro" id="IPR036573">
    <property type="entry name" value="CBM_sf_5/12"/>
</dbReference>
<dbReference type="PANTHER" id="PTHR33794">
    <property type="entry name" value="BACILLOLYSIN"/>
    <property type="match status" value="1"/>
</dbReference>
<sequence length="471" mass="46553">MSGSGWRIDGGLYVRGVTHQMGHAIDQYTGAGTAAENGLGEGTGDIFGALTEWYANNPNDPPDYTVGEEVNLVGSGPIRYMYRPSTNGDPDCYSSAIPRTEVHSAAGPLNHWFYLVAEGTNPGDGQPTSPTCNGTTVPGVGIQKAGQIFLGAMNMKTSGWSYAKYRGATLRAAVNLFGANSQECNTVKAAWSAVSVPAQSGEPACGTAQQNDFSLNLSPSSGSVAQGGTVSATVATQVTSGTAQTVGLSASGLGTGVTGTFSPASVTAGGSSTLTFTASSNATAGTRTVTVTGTGASGSHTATYALTVTTTQPGNSFSLSLSPSSATVAPGASTTSTVATATTQGSPQPVTLSVSGAPAGVTATVSPSSVTSGGSATLTVSAASTAAAGTYTLTVTGAGTSSTQAATFTLTVSGGTPPGCGGVAAWSATKPYVPGDRVSYNGHLWNSTWYSTGAEPGAPGSWAVWTDAGSC</sequence>
<dbReference type="EMBL" id="BAABAT010000015">
    <property type="protein sequence ID" value="GAA4253123.1"/>
    <property type="molecule type" value="Genomic_DNA"/>
</dbReference>
<proteinExistence type="predicted"/>
<keyword evidence="7" id="KW-1185">Reference proteome</keyword>
<keyword evidence="4" id="KW-0482">Metalloprotease</keyword>
<keyword evidence="2" id="KW-0378">Hydrolase</keyword>
<dbReference type="Gene3D" id="1.10.390.10">
    <property type="entry name" value="Neutral Protease Domain 2"/>
    <property type="match status" value="1"/>
</dbReference>
<evidence type="ECO:0000313" key="7">
    <source>
        <dbReference type="Proteomes" id="UP001500620"/>
    </source>
</evidence>
<dbReference type="SUPFAM" id="SSF55486">
    <property type="entry name" value="Metalloproteases ('zincins'), catalytic domain"/>
    <property type="match status" value="1"/>
</dbReference>
<dbReference type="SUPFAM" id="SSF51055">
    <property type="entry name" value="Carbohydrate binding domain"/>
    <property type="match status" value="1"/>
</dbReference>
<name>A0ABP8DD80_9ACTN</name>
<keyword evidence="1" id="KW-0645">Protease</keyword>
<evidence type="ECO:0000256" key="1">
    <source>
        <dbReference type="ARBA" id="ARBA00022670"/>
    </source>
</evidence>
<protein>
    <recommendedName>
        <fullName evidence="5">Chitin-binding type-3 domain-containing protein</fullName>
    </recommendedName>
</protein>
<dbReference type="Pfam" id="PF02868">
    <property type="entry name" value="Peptidase_M4_C"/>
    <property type="match status" value="1"/>
</dbReference>
<dbReference type="PANTHER" id="PTHR33794:SF1">
    <property type="entry name" value="BACILLOLYSIN"/>
    <property type="match status" value="1"/>
</dbReference>
<dbReference type="InterPro" id="IPR001570">
    <property type="entry name" value="Peptidase_M4_C_domain"/>
</dbReference>
<evidence type="ECO:0000256" key="4">
    <source>
        <dbReference type="ARBA" id="ARBA00023049"/>
    </source>
</evidence>
<dbReference type="InterPro" id="IPR027268">
    <property type="entry name" value="Peptidase_M4/M1_CTD_sf"/>
</dbReference>
<evidence type="ECO:0000259" key="5">
    <source>
        <dbReference type="SMART" id="SM00495"/>
    </source>
</evidence>
<dbReference type="InterPro" id="IPR050728">
    <property type="entry name" value="Zinc_Metalloprotease_M4"/>
</dbReference>
<keyword evidence="3" id="KW-0862">Zinc</keyword>
<dbReference type="Gene3D" id="2.10.10.20">
    <property type="entry name" value="Carbohydrate-binding module superfamily 5/12"/>
    <property type="match status" value="1"/>
</dbReference>
<reference evidence="7" key="1">
    <citation type="journal article" date="2019" name="Int. J. Syst. Evol. Microbiol.">
        <title>The Global Catalogue of Microorganisms (GCM) 10K type strain sequencing project: providing services to taxonomists for standard genome sequencing and annotation.</title>
        <authorList>
            <consortium name="The Broad Institute Genomics Platform"/>
            <consortium name="The Broad Institute Genome Sequencing Center for Infectious Disease"/>
            <person name="Wu L."/>
            <person name="Ma J."/>
        </authorList>
    </citation>
    <scope>NUCLEOTIDE SEQUENCE [LARGE SCALE GENOMIC DNA]</scope>
    <source>
        <strain evidence="7">JCM 17441</strain>
    </source>
</reference>
<evidence type="ECO:0000256" key="3">
    <source>
        <dbReference type="ARBA" id="ARBA00022833"/>
    </source>
</evidence>
<accession>A0ABP8DD80</accession>
<dbReference type="Proteomes" id="UP001500620">
    <property type="component" value="Unassembled WGS sequence"/>
</dbReference>
<evidence type="ECO:0000256" key="2">
    <source>
        <dbReference type="ARBA" id="ARBA00022801"/>
    </source>
</evidence>
<comment type="caution">
    <text evidence="6">The sequence shown here is derived from an EMBL/GenBank/DDBJ whole genome shotgun (WGS) entry which is preliminary data.</text>
</comment>
<dbReference type="CDD" id="cd12215">
    <property type="entry name" value="ChiC_BD"/>
    <property type="match status" value="1"/>
</dbReference>